<protein>
    <submittedName>
        <fullName evidence="19">Uncharacterized protein</fullName>
    </submittedName>
</protein>
<feature type="domain" description="GAIN-B" evidence="17">
    <location>
        <begin position="126"/>
        <end position="263"/>
    </location>
</feature>
<dbReference type="PROSITE" id="PS50261">
    <property type="entry name" value="G_PROTEIN_RECEP_F2_4"/>
    <property type="match status" value="1"/>
</dbReference>
<dbReference type="InterPro" id="IPR000832">
    <property type="entry name" value="GPCR_2_secretin-like"/>
</dbReference>
<evidence type="ECO:0000256" key="11">
    <source>
        <dbReference type="ARBA" id="ARBA00023170"/>
    </source>
</evidence>
<feature type="transmembrane region" description="Helical" evidence="15">
    <location>
        <begin position="455"/>
        <end position="473"/>
    </location>
</feature>
<dbReference type="SUPFAM" id="SSF57196">
    <property type="entry name" value="EGF/Laminin"/>
    <property type="match status" value="3"/>
</dbReference>
<keyword evidence="10" id="KW-1015">Disulfide bond</keyword>
<dbReference type="InterPro" id="IPR017981">
    <property type="entry name" value="GPCR_2-like_7TM"/>
</dbReference>
<feature type="transmembrane region" description="Helical" evidence="15">
    <location>
        <begin position="270"/>
        <end position="293"/>
    </location>
</feature>
<reference evidence="19" key="2">
    <citation type="submission" date="2020-02" db="EMBL/GenBank/DDBJ databases">
        <title>Esox lucius (northern pike) genome, fEsoLuc1, primary haplotype.</title>
        <authorList>
            <person name="Myers G."/>
            <person name="Karagic N."/>
            <person name="Meyer A."/>
            <person name="Pippel M."/>
            <person name="Reichard M."/>
            <person name="Winkler S."/>
            <person name="Tracey A."/>
            <person name="Sims Y."/>
            <person name="Howe K."/>
            <person name="Rhie A."/>
            <person name="Formenti G."/>
            <person name="Durbin R."/>
            <person name="Fedrigo O."/>
            <person name="Jarvis E.D."/>
        </authorList>
    </citation>
    <scope>NUCLEOTIDE SEQUENCE [LARGE SCALE GENOMIC DNA]</scope>
</reference>
<keyword evidence="8" id="KW-0297">G-protein coupled receptor</keyword>
<evidence type="ECO:0000259" key="16">
    <source>
        <dbReference type="PROSITE" id="PS50026"/>
    </source>
</evidence>
<dbReference type="GO" id="GO:0004930">
    <property type="term" value="F:G protein-coupled receptor activity"/>
    <property type="evidence" value="ECO:0007669"/>
    <property type="project" value="UniProtKB-KW"/>
</dbReference>
<dbReference type="PROSITE" id="PS50221">
    <property type="entry name" value="GAIN_B"/>
    <property type="match status" value="1"/>
</dbReference>
<keyword evidence="3 14" id="KW-0245">EGF-like domain</keyword>
<dbReference type="PROSITE" id="PS50026">
    <property type="entry name" value="EGF_3"/>
    <property type="match status" value="3"/>
</dbReference>
<dbReference type="FunFam" id="2.10.25.10:FF:000038">
    <property type="entry name" value="Fibrillin 2"/>
    <property type="match status" value="3"/>
</dbReference>
<keyword evidence="13" id="KW-0807">Transducer</keyword>
<dbReference type="PROSITE" id="PS00010">
    <property type="entry name" value="ASX_HYDROXYL"/>
    <property type="match status" value="3"/>
</dbReference>
<keyword evidence="5" id="KW-0732">Signal</keyword>
<evidence type="ECO:0000256" key="9">
    <source>
        <dbReference type="ARBA" id="ARBA00023136"/>
    </source>
</evidence>
<feature type="domain" description="EGF-like" evidence="16">
    <location>
        <begin position="26"/>
        <end position="63"/>
    </location>
</feature>
<evidence type="ECO:0000256" key="12">
    <source>
        <dbReference type="ARBA" id="ARBA00023180"/>
    </source>
</evidence>
<dbReference type="PANTHER" id="PTHR12011:SF433">
    <property type="entry name" value="ADHESION G PROTEIN-COUPLED RECEPTOR E1-LIKE-RELATED"/>
    <property type="match status" value="1"/>
</dbReference>
<evidence type="ECO:0000256" key="4">
    <source>
        <dbReference type="ARBA" id="ARBA00022692"/>
    </source>
</evidence>
<feature type="transmembrane region" description="Helical" evidence="15">
    <location>
        <begin position="485"/>
        <end position="507"/>
    </location>
</feature>
<dbReference type="InterPro" id="IPR057244">
    <property type="entry name" value="GAIN_B"/>
</dbReference>
<dbReference type="InParanoid" id="A0A3P9AN08"/>
<evidence type="ECO:0000256" key="14">
    <source>
        <dbReference type="PROSITE-ProRule" id="PRU00076"/>
    </source>
</evidence>
<dbReference type="Pfam" id="PF07645">
    <property type="entry name" value="EGF_CA"/>
    <property type="match status" value="3"/>
</dbReference>
<feature type="transmembrane region" description="Helical" evidence="15">
    <location>
        <begin position="330"/>
        <end position="351"/>
    </location>
</feature>
<dbReference type="Pfam" id="PF01825">
    <property type="entry name" value="GPS"/>
    <property type="match status" value="1"/>
</dbReference>
<dbReference type="SUPFAM" id="SSF81321">
    <property type="entry name" value="Family A G protein-coupled receptor-like"/>
    <property type="match status" value="1"/>
</dbReference>
<keyword evidence="12" id="KW-0325">Glycoprotein</keyword>
<dbReference type="SMART" id="SM00303">
    <property type="entry name" value="GPS"/>
    <property type="match status" value="1"/>
</dbReference>
<comment type="caution">
    <text evidence="14">Lacks conserved residue(s) required for the propagation of feature annotation.</text>
</comment>
<keyword evidence="4 15" id="KW-0812">Transmembrane</keyword>
<dbReference type="Gene3D" id="1.20.1070.10">
    <property type="entry name" value="Rhodopsin 7-helix transmembrane proteins"/>
    <property type="match status" value="1"/>
</dbReference>
<evidence type="ECO:0000256" key="3">
    <source>
        <dbReference type="ARBA" id="ARBA00022536"/>
    </source>
</evidence>
<feature type="transmembrane region" description="Helical" evidence="15">
    <location>
        <begin position="305"/>
        <end position="324"/>
    </location>
</feature>
<dbReference type="GO" id="GO:0030855">
    <property type="term" value="P:epithelial cell differentiation"/>
    <property type="evidence" value="ECO:0007669"/>
    <property type="project" value="UniProtKB-ARBA"/>
</dbReference>
<dbReference type="Gene3D" id="2.60.220.50">
    <property type="match status" value="1"/>
</dbReference>
<dbReference type="Gene3D" id="2.10.25.10">
    <property type="entry name" value="Laminin"/>
    <property type="match status" value="3"/>
</dbReference>
<feature type="transmembrane region" description="Helical" evidence="15">
    <location>
        <begin position="371"/>
        <end position="390"/>
    </location>
</feature>
<dbReference type="PANTHER" id="PTHR12011">
    <property type="entry name" value="ADHESION G-PROTEIN COUPLED RECEPTOR"/>
    <property type="match status" value="1"/>
</dbReference>
<dbReference type="PRINTS" id="PR00249">
    <property type="entry name" value="GPCRSECRETIN"/>
</dbReference>
<dbReference type="Pfam" id="PF00002">
    <property type="entry name" value="7tm_2"/>
    <property type="match status" value="1"/>
</dbReference>
<proteinExistence type="predicted"/>
<evidence type="ECO:0000256" key="13">
    <source>
        <dbReference type="ARBA" id="ARBA00023224"/>
    </source>
</evidence>
<dbReference type="PROSITE" id="PS01187">
    <property type="entry name" value="EGF_CA"/>
    <property type="match status" value="1"/>
</dbReference>
<organism evidence="19 20">
    <name type="scientific">Esox lucius</name>
    <name type="common">Northern pike</name>
    <dbReference type="NCBI Taxonomy" id="8010"/>
    <lineage>
        <taxon>Eukaryota</taxon>
        <taxon>Metazoa</taxon>
        <taxon>Chordata</taxon>
        <taxon>Craniata</taxon>
        <taxon>Vertebrata</taxon>
        <taxon>Euteleostomi</taxon>
        <taxon>Actinopterygii</taxon>
        <taxon>Neopterygii</taxon>
        <taxon>Teleostei</taxon>
        <taxon>Protacanthopterygii</taxon>
        <taxon>Esociformes</taxon>
        <taxon>Esocidae</taxon>
        <taxon>Esox</taxon>
    </lineage>
</organism>
<reference evidence="20" key="1">
    <citation type="journal article" date="2014" name="PLoS ONE">
        <title>The genome and linkage map of the northern pike (Esox lucius): conserved synteny revealed between the salmonid sister group and the Neoteleostei.</title>
        <authorList>
            <person name="Rondeau E.B."/>
            <person name="Minkley D.R."/>
            <person name="Leong J.S."/>
            <person name="Messmer A.M."/>
            <person name="Jantzen J.R."/>
            <person name="von Schalburg K.R."/>
            <person name="Lemon C."/>
            <person name="Bird N.H."/>
            <person name="Koop B.F."/>
        </authorList>
    </citation>
    <scope>NUCLEOTIDE SEQUENCE</scope>
</reference>
<dbReference type="InterPro" id="IPR000203">
    <property type="entry name" value="GPS"/>
</dbReference>
<dbReference type="InterPro" id="IPR049883">
    <property type="entry name" value="NOTCH1_EGF-like"/>
</dbReference>
<keyword evidence="11" id="KW-0675">Receptor</keyword>
<evidence type="ECO:0000313" key="20">
    <source>
        <dbReference type="Proteomes" id="UP000265140"/>
    </source>
</evidence>
<keyword evidence="20" id="KW-1185">Reference proteome</keyword>
<dbReference type="SMART" id="SM00181">
    <property type="entry name" value="EGF"/>
    <property type="match status" value="3"/>
</dbReference>
<dbReference type="GO" id="GO:0005509">
    <property type="term" value="F:calcium ion binding"/>
    <property type="evidence" value="ECO:0007669"/>
    <property type="project" value="InterPro"/>
</dbReference>
<name>A0A3P9AN08_ESOLU</name>
<comment type="subcellular location">
    <subcellularLocation>
        <location evidence="1">Cell membrane</location>
        <topology evidence="1">Multi-pass membrane protein</topology>
    </subcellularLocation>
</comment>
<reference evidence="19" key="3">
    <citation type="submission" date="2025-08" db="UniProtKB">
        <authorList>
            <consortium name="Ensembl"/>
        </authorList>
    </citation>
    <scope>IDENTIFICATION</scope>
</reference>
<keyword evidence="6" id="KW-0677">Repeat</keyword>
<dbReference type="InterPro" id="IPR046338">
    <property type="entry name" value="GAIN_dom_sf"/>
</dbReference>
<dbReference type="CDD" id="cd00054">
    <property type="entry name" value="EGF_CA"/>
    <property type="match status" value="3"/>
</dbReference>
<feature type="transmembrane region" description="Helical" evidence="15">
    <location>
        <begin position="410"/>
        <end position="434"/>
    </location>
</feature>
<dbReference type="AlphaFoldDB" id="A0A3P9AN08"/>
<dbReference type="GO" id="GO:0005886">
    <property type="term" value="C:plasma membrane"/>
    <property type="evidence" value="ECO:0007669"/>
    <property type="project" value="UniProtKB-SubCell"/>
</dbReference>
<dbReference type="InterPro" id="IPR018097">
    <property type="entry name" value="EGF_Ca-bd_CS"/>
</dbReference>
<sequence length="544" mass="60929">MTTTRNTQPGQLRSGSVRIISRSWSDHDECSEDGFCGENANCTNTEGSYNCTCHKGFRTQIGVHFKADSVERCLGKPRLINLKHLIHCKLELQDINECIENDYNCSRNTKCVNVIGSYKCTCDDGFEPSTGAERIGHEGICEDRNECDLNKTICDMNAQCVNTEGSYNCFCNTGFGLKSGKANYTGNKGPCVGKSRSSSMLFISVVFQAVKGNYTCVYWEAKVGNGSWSERDCVLVQSNATHTMCSCKHLSSFAVLMSLYDIKDTFQLKLITWVGLSLSMLCLFFCILTFSLIRSIQSTRNTIHLHLCISLFIAHFIFLVGISATDNKTGCAVVAGLLQFFYLAALCWMCMEGVHLFRMVVLVFNNTIKRLYMMSGGYGIPALIVAISALSNAKGYGTERVCWLNLEDGFIWSFFGPVCIIIMVNVFFFLITVWKLAQKFSSLNPDLDKLRKIKAFTITAVAQLCVLGIMWIFGCFQFDDNTLAMSYLFTIFSSLQGALVFLMHCLLSKQVREEYVKIIERVCVPKKKYSEFSSNQSSNSKSQV</sequence>
<dbReference type="PRINTS" id="PR01128">
    <property type="entry name" value="EMR1HORMONER"/>
</dbReference>
<dbReference type="GO" id="GO:0007189">
    <property type="term" value="P:adenylate cyclase-activating G protein-coupled receptor signaling pathway"/>
    <property type="evidence" value="ECO:0007669"/>
    <property type="project" value="TreeGrafter"/>
</dbReference>
<evidence type="ECO:0000259" key="18">
    <source>
        <dbReference type="PROSITE" id="PS50261"/>
    </source>
</evidence>
<keyword evidence="9 15" id="KW-0472">Membrane</keyword>
<evidence type="ECO:0000256" key="6">
    <source>
        <dbReference type="ARBA" id="ARBA00022737"/>
    </source>
</evidence>
<keyword evidence="2" id="KW-1003">Cell membrane</keyword>
<dbReference type="Proteomes" id="UP000265140">
    <property type="component" value="Chromosome 11"/>
</dbReference>
<evidence type="ECO:0000256" key="1">
    <source>
        <dbReference type="ARBA" id="ARBA00004651"/>
    </source>
</evidence>
<dbReference type="FunFam" id="1.20.1070.10:FF:000136">
    <property type="entry name" value="Adhesion G protein-coupled receptor E5"/>
    <property type="match status" value="1"/>
</dbReference>
<keyword evidence="7 15" id="KW-1133">Transmembrane helix</keyword>
<dbReference type="GeneTree" id="ENSGT00940000160578"/>
<dbReference type="SMART" id="SM00179">
    <property type="entry name" value="EGF_CA"/>
    <property type="match status" value="3"/>
</dbReference>
<dbReference type="InterPro" id="IPR000742">
    <property type="entry name" value="EGF"/>
</dbReference>
<feature type="domain" description="G-protein coupled receptors family 2 profile 2" evidence="18">
    <location>
        <begin position="268"/>
        <end position="508"/>
    </location>
</feature>
<evidence type="ECO:0000256" key="7">
    <source>
        <dbReference type="ARBA" id="ARBA00022989"/>
    </source>
</evidence>
<evidence type="ECO:0000256" key="8">
    <source>
        <dbReference type="ARBA" id="ARBA00023040"/>
    </source>
</evidence>
<dbReference type="InterPro" id="IPR001881">
    <property type="entry name" value="EGF-like_Ca-bd_dom"/>
</dbReference>
<dbReference type="Ensembl" id="ENSELUT00000035847.3">
    <property type="protein sequence ID" value="ENSELUP00000042095.3"/>
    <property type="gene ID" value="ENSELUG00000023271.3"/>
</dbReference>
<accession>A0A3P9AN08</accession>
<dbReference type="InterPro" id="IPR000152">
    <property type="entry name" value="EGF-type_Asp/Asn_hydroxyl_site"/>
</dbReference>
<evidence type="ECO:0000256" key="5">
    <source>
        <dbReference type="ARBA" id="ARBA00022729"/>
    </source>
</evidence>
<dbReference type="Bgee" id="ENSELUG00000023271">
    <property type="expression patterns" value="Expressed in spleen and 14 other cell types or tissues"/>
</dbReference>
<dbReference type="GO" id="GO:0007166">
    <property type="term" value="P:cell surface receptor signaling pathway"/>
    <property type="evidence" value="ECO:0007669"/>
    <property type="project" value="InterPro"/>
</dbReference>
<evidence type="ECO:0000256" key="10">
    <source>
        <dbReference type="ARBA" id="ARBA00023157"/>
    </source>
</evidence>
<feature type="domain" description="EGF-like" evidence="16">
    <location>
        <begin position="143"/>
        <end position="181"/>
    </location>
</feature>
<reference evidence="19" key="4">
    <citation type="submission" date="2025-09" db="UniProtKB">
        <authorList>
            <consortium name="Ensembl"/>
        </authorList>
    </citation>
    <scope>IDENTIFICATION</scope>
</reference>
<evidence type="ECO:0000313" key="19">
    <source>
        <dbReference type="Ensembl" id="ENSELUP00000042095.3"/>
    </source>
</evidence>
<dbReference type="InterPro" id="IPR001740">
    <property type="entry name" value="GPCR_2_EMR1-like_rcpt"/>
</dbReference>
<evidence type="ECO:0000259" key="17">
    <source>
        <dbReference type="PROSITE" id="PS50221"/>
    </source>
</evidence>
<feature type="domain" description="EGF-like" evidence="16">
    <location>
        <begin position="94"/>
        <end position="132"/>
    </location>
</feature>
<dbReference type="OMA" id="DKKICRD"/>
<evidence type="ECO:0000256" key="2">
    <source>
        <dbReference type="ARBA" id="ARBA00022475"/>
    </source>
</evidence>
<evidence type="ECO:0000256" key="15">
    <source>
        <dbReference type="SAM" id="Phobius"/>
    </source>
</evidence>